<dbReference type="InterPro" id="IPR000835">
    <property type="entry name" value="HTH_MarR-typ"/>
</dbReference>
<dbReference type="InterPro" id="IPR039422">
    <property type="entry name" value="MarR/SlyA-like"/>
</dbReference>
<reference evidence="3 4" key="1">
    <citation type="submission" date="2023-06" db="EMBL/GenBank/DDBJ databases">
        <authorList>
            <person name="Feng G."/>
            <person name="Li J."/>
            <person name="Zhu H."/>
        </authorList>
    </citation>
    <scope>NUCLEOTIDE SEQUENCE [LARGE SCALE GENOMIC DNA]</scope>
    <source>
        <strain evidence="3 4">RHCKG23</strain>
    </source>
</reference>
<dbReference type="Proteomes" id="UP001237823">
    <property type="component" value="Unassembled WGS sequence"/>
</dbReference>
<dbReference type="PANTHER" id="PTHR33164">
    <property type="entry name" value="TRANSCRIPTIONAL REGULATOR, MARR FAMILY"/>
    <property type="match status" value="1"/>
</dbReference>
<protein>
    <submittedName>
        <fullName evidence="3">MarR family transcriptional regulator</fullName>
    </submittedName>
</protein>
<sequence length="187" mass="20587">MTEDGTHGTSGYWYPDRQEQAGVGLLSLMRRYRAAEVSMRERKRRSMRMNATDMEAVRFLLRAGEQGRPVRPGDLTAHLGITSASTTAVVKRLVASGHAERRADPADGRGALLVATVRSDDEVRSELTDVHARMIAAADRLSPQTVAEMSAFLTEMITVMEADAPSVEADGADRPRPMSEMRTHPHQ</sequence>
<name>A0ABT7T5X9_9MICO</name>
<dbReference type="InterPro" id="IPR036390">
    <property type="entry name" value="WH_DNA-bd_sf"/>
</dbReference>
<dbReference type="SMART" id="SM00347">
    <property type="entry name" value="HTH_MARR"/>
    <property type="match status" value="1"/>
</dbReference>
<evidence type="ECO:0000313" key="3">
    <source>
        <dbReference type="EMBL" id="MDM7884971.1"/>
    </source>
</evidence>
<gene>
    <name evidence="3" type="ORF">QUG92_07620</name>
</gene>
<dbReference type="Gene3D" id="1.10.10.10">
    <property type="entry name" value="Winged helix-like DNA-binding domain superfamily/Winged helix DNA-binding domain"/>
    <property type="match status" value="1"/>
</dbReference>
<evidence type="ECO:0000256" key="1">
    <source>
        <dbReference type="SAM" id="MobiDB-lite"/>
    </source>
</evidence>
<feature type="domain" description="HTH marR-type" evidence="2">
    <location>
        <begin position="44"/>
        <end position="146"/>
    </location>
</feature>
<dbReference type="SUPFAM" id="SSF46785">
    <property type="entry name" value="Winged helix' DNA-binding domain"/>
    <property type="match status" value="1"/>
</dbReference>
<organism evidence="3 4">
    <name type="scientific">Curtobacterium citri</name>
    <dbReference type="NCBI Taxonomy" id="3055139"/>
    <lineage>
        <taxon>Bacteria</taxon>
        <taxon>Bacillati</taxon>
        <taxon>Actinomycetota</taxon>
        <taxon>Actinomycetes</taxon>
        <taxon>Micrococcales</taxon>
        <taxon>Microbacteriaceae</taxon>
        <taxon>Curtobacterium</taxon>
    </lineage>
</organism>
<dbReference type="Pfam" id="PF12802">
    <property type="entry name" value="MarR_2"/>
    <property type="match status" value="1"/>
</dbReference>
<dbReference type="RefSeq" id="WP_289458553.1">
    <property type="nucleotide sequence ID" value="NZ_JAUCML010000004.1"/>
</dbReference>
<evidence type="ECO:0000313" key="4">
    <source>
        <dbReference type="Proteomes" id="UP001237823"/>
    </source>
</evidence>
<proteinExistence type="predicted"/>
<evidence type="ECO:0000259" key="2">
    <source>
        <dbReference type="SMART" id="SM00347"/>
    </source>
</evidence>
<dbReference type="InterPro" id="IPR036388">
    <property type="entry name" value="WH-like_DNA-bd_sf"/>
</dbReference>
<dbReference type="PANTHER" id="PTHR33164:SF102">
    <property type="entry name" value="TRANSCRIPTIONAL REGULATORY PROTEIN"/>
    <property type="match status" value="1"/>
</dbReference>
<feature type="compositionally biased region" description="Basic and acidic residues" evidence="1">
    <location>
        <begin position="171"/>
        <end position="187"/>
    </location>
</feature>
<feature type="region of interest" description="Disordered" evidence="1">
    <location>
        <begin position="165"/>
        <end position="187"/>
    </location>
</feature>
<comment type="caution">
    <text evidence="3">The sequence shown here is derived from an EMBL/GenBank/DDBJ whole genome shotgun (WGS) entry which is preliminary data.</text>
</comment>
<accession>A0ABT7T5X9</accession>
<dbReference type="EMBL" id="JAUCML010000004">
    <property type="protein sequence ID" value="MDM7884971.1"/>
    <property type="molecule type" value="Genomic_DNA"/>
</dbReference>
<keyword evidence="4" id="KW-1185">Reference proteome</keyword>